<dbReference type="Gene3D" id="2.60.40.3500">
    <property type="match status" value="1"/>
</dbReference>
<dbReference type="EMBL" id="UINC01169448">
    <property type="protein sequence ID" value="SVD72988.1"/>
    <property type="molecule type" value="Genomic_DNA"/>
</dbReference>
<name>A0A382XRS3_9ZZZZ</name>
<keyword evidence="1" id="KW-0812">Transmembrane</keyword>
<evidence type="ECO:0000313" key="2">
    <source>
        <dbReference type="EMBL" id="SVD72988.1"/>
    </source>
</evidence>
<gene>
    <name evidence="2" type="ORF">METZ01_LOCUS425842</name>
</gene>
<sequence>MTGVFSRQAQGKLKRFSEGGFIVFSILLSVCSLADVTLQNIEFSTLPGDQTEIRMNFDGPPPEPTGYSIEQPARISLDLFSVRSNLTSKYHPLGNGNARNVTVLETEDRTRVIVALSELVGYQTRLRGNNLYLLVGRDLQQVKAQQLSAPEMTVN</sequence>
<evidence type="ECO:0000256" key="1">
    <source>
        <dbReference type="SAM" id="Phobius"/>
    </source>
</evidence>
<dbReference type="AlphaFoldDB" id="A0A382XRS3"/>
<keyword evidence="1" id="KW-1133">Transmembrane helix</keyword>
<protein>
    <submittedName>
        <fullName evidence="2">Uncharacterized protein</fullName>
    </submittedName>
</protein>
<proteinExistence type="predicted"/>
<feature type="transmembrane region" description="Helical" evidence="1">
    <location>
        <begin position="21"/>
        <end position="38"/>
    </location>
</feature>
<organism evidence="2">
    <name type="scientific">marine metagenome</name>
    <dbReference type="NCBI Taxonomy" id="408172"/>
    <lineage>
        <taxon>unclassified sequences</taxon>
        <taxon>metagenomes</taxon>
        <taxon>ecological metagenomes</taxon>
    </lineage>
</organism>
<feature type="non-terminal residue" evidence="2">
    <location>
        <position position="155"/>
    </location>
</feature>
<reference evidence="2" key="1">
    <citation type="submission" date="2018-05" db="EMBL/GenBank/DDBJ databases">
        <authorList>
            <person name="Lanie J.A."/>
            <person name="Ng W.-L."/>
            <person name="Kazmierczak K.M."/>
            <person name="Andrzejewski T.M."/>
            <person name="Davidsen T.M."/>
            <person name="Wayne K.J."/>
            <person name="Tettelin H."/>
            <person name="Glass J.I."/>
            <person name="Rusch D."/>
            <person name="Podicherti R."/>
            <person name="Tsui H.-C.T."/>
            <person name="Winkler M.E."/>
        </authorList>
    </citation>
    <scope>NUCLEOTIDE SEQUENCE</scope>
</reference>
<keyword evidence="1" id="KW-0472">Membrane</keyword>
<accession>A0A382XRS3</accession>